<dbReference type="Proteomes" id="UP001302812">
    <property type="component" value="Unassembled WGS sequence"/>
</dbReference>
<feature type="signal peptide" evidence="1">
    <location>
        <begin position="1"/>
        <end position="20"/>
    </location>
</feature>
<reference evidence="2" key="2">
    <citation type="submission" date="2023-05" db="EMBL/GenBank/DDBJ databases">
        <authorList>
            <consortium name="Lawrence Berkeley National Laboratory"/>
            <person name="Steindorff A."/>
            <person name="Hensen N."/>
            <person name="Bonometti L."/>
            <person name="Westerberg I."/>
            <person name="Brannstrom I.O."/>
            <person name="Guillou S."/>
            <person name="Cros-Aarteil S."/>
            <person name="Calhoun S."/>
            <person name="Haridas S."/>
            <person name="Kuo A."/>
            <person name="Mondo S."/>
            <person name="Pangilinan J."/>
            <person name="Riley R."/>
            <person name="Labutti K."/>
            <person name="Andreopoulos B."/>
            <person name="Lipzen A."/>
            <person name="Chen C."/>
            <person name="Yanf M."/>
            <person name="Daum C."/>
            <person name="Ng V."/>
            <person name="Clum A."/>
            <person name="Ohm R."/>
            <person name="Martin F."/>
            <person name="Silar P."/>
            <person name="Natvig D."/>
            <person name="Lalanne C."/>
            <person name="Gautier V."/>
            <person name="Ament-Velasquez S.L."/>
            <person name="Kruys A."/>
            <person name="Hutchinson M.I."/>
            <person name="Powell A.J."/>
            <person name="Barry K."/>
            <person name="Miller A.N."/>
            <person name="Grigoriev I.V."/>
            <person name="Debuchy R."/>
            <person name="Gladieux P."/>
            <person name="Thoren M.H."/>
            <person name="Johannesson H."/>
        </authorList>
    </citation>
    <scope>NUCLEOTIDE SEQUENCE</scope>
    <source>
        <strain evidence="2">CBS 508.74</strain>
    </source>
</reference>
<proteinExistence type="predicted"/>
<keyword evidence="1" id="KW-0732">Signal</keyword>
<evidence type="ECO:0000256" key="1">
    <source>
        <dbReference type="SAM" id="SignalP"/>
    </source>
</evidence>
<dbReference type="GeneID" id="89938090"/>
<sequence length="56" mass="5752">MRLATVTAAVLSLCVSLVSAGVVTIPIKQDQVVEKSDGDCFFGVVTPQGCGPLRSS</sequence>
<name>A0AAN6YWS4_9PEZI</name>
<feature type="chain" id="PRO_5042928830" evidence="1">
    <location>
        <begin position="21"/>
        <end position="56"/>
    </location>
</feature>
<evidence type="ECO:0000313" key="2">
    <source>
        <dbReference type="EMBL" id="KAK4116945.1"/>
    </source>
</evidence>
<protein>
    <submittedName>
        <fullName evidence="2">Uncharacterized protein</fullName>
    </submittedName>
</protein>
<comment type="caution">
    <text evidence="2">The sequence shown here is derived from an EMBL/GenBank/DDBJ whole genome shotgun (WGS) entry which is preliminary data.</text>
</comment>
<organism evidence="2 3">
    <name type="scientific">Canariomyces notabilis</name>
    <dbReference type="NCBI Taxonomy" id="2074819"/>
    <lineage>
        <taxon>Eukaryota</taxon>
        <taxon>Fungi</taxon>
        <taxon>Dikarya</taxon>
        <taxon>Ascomycota</taxon>
        <taxon>Pezizomycotina</taxon>
        <taxon>Sordariomycetes</taxon>
        <taxon>Sordariomycetidae</taxon>
        <taxon>Sordariales</taxon>
        <taxon>Chaetomiaceae</taxon>
        <taxon>Canariomyces</taxon>
    </lineage>
</organism>
<gene>
    <name evidence="2" type="ORF">N656DRAFT_772938</name>
</gene>
<accession>A0AAN6YWS4</accession>
<reference evidence="2" key="1">
    <citation type="journal article" date="2023" name="Mol. Phylogenet. Evol.">
        <title>Genome-scale phylogeny and comparative genomics of the fungal order Sordariales.</title>
        <authorList>
            <person name="Hensen N."/>
            <person name="Bonometti L."/>
            <person name="Westerberg I."/>
            <person name="Brannstrom I.O."/>
            <person name="Guillou S."/>
            <person name="Cros-Aarteil S."/>
            <person name="Calhoun S."/>
            <person name="Haridas S."/>
            <person name="Kuo A."/>
            <person name="Mondo S."/>
            <person name="Pangilinan J."/>
            <person name="Riley R."/>
            <person name="LaButti K."/>
            <person name="Andreopoulos B."/>
            <person name="Lipzen A."/>
            <person name="Chen C."/>
            <person name="Yan M."/>
            <person name="Daum C."/>
            <person name="Ng V."/>
            <person name="Clum A."/>
            <person name="Steindorff A."/>
            <person name="Ohm R.A."/>
            <person name="Martin F."/>
            <person name="Silar P."/>
            <person name="Natvig D.O."/>
            <person name="Lalanne C."/>
            <person name="Gautier V."/>
            <person name="Ament-Velasquez S.L."/>
            <person name="Kruys A."/>
            <person name="Hutchinson M.I."/>
            <person name="Powell A.J."/>
            <person name="Barry K."/>
            <person name="Miller A.N."/>
            <person name="Grigoriev I.V."/>
            <person name="Debuchy R."/>
            <person name="Gladieux P."/>
            <person name="Hiltunen Thoren M."/>
            <person name="Johannesson H."/>
        </authorList>
    </citation>
    <scope>NUCLEOTIDE SEQUENCE</scope>
    <source>
        <strain evidence="2">CBS 508.74</strain>
    </source>
</reference>
<dbReference type="AlphaFoldDB" id="A0AAN6YWS4"/>
<dbReference type="EMBL" id="MU853332">
    <property type="protein sequence ID" value="KAK4116945.1"/>
    <property type="molecule type" value="Genomic_DNA"/>
</dbReference>
<evidence type="ECO:0000313" key="3">
    <source>
        <dbReference type="Proteomes" id="UP001302812"/>
    </source>
</evidence>
<keyword evidence="3" id="KW-1185">Reference proteome</keyword>
<dbReference type="RefSeq" id="XP_064674515.1">
    <property type="nucleotide sequence ID" value="XM_064813965.1"/>
</dbReference>